<gene>
    <name evidence="8" type="ORF">PENTCL1PPCAC_6858</name>
</gene>
<feature type="compositionally biased region" description="Basic and acidic residues" evidence="7">
    <location>
        <begin position="227"/>
        <end position="248"/>
    </location>
</feature>
<keyword evidence="3" id="KW-0805">Transcription regulation</keyword>
<dbReference type="PANTHER" id="PTHR12040">
    <property type="entry name" value="ANTI-SILENCING PROTEIN 1"/>
    <property type="match status" value="1"/>
</dbReference>
<accession>A0AAV5SRD1</accession>
<feature type="compositionally biased region" description="Acidic residues" evidence="7">
    <location>
        <begin position="163"/>
        <end position="187"/>
    </location>
</feature>
<reference evidence="8" key="1">
    <citation type="submission" date="2023-10" db="EMBL/GenBank/DDBJ databases">
        <title>Genome assembly of Pristionchus species.</title>
        <authorList>
            <person name="Yoshida K."/>
            <person name="Sommer R.J."/>
        </authorList>
    </citation>
    <scope>NUCLEOTIDE SEQUENCE</scope>
    <source>
        <strain evidence="8">RS0144</strain>
    </source>
</reference>
<dbReference type="GO" id="GO:0042393">
    <property type="term" value="F:histone binding"/>
    <property type="evidence" value="ECO:0007669"/>
    <property type="project" value="InterPro"/>
</dbReference>
<dbReference type="GO" id="GO:0006337">
    <property type="term" value="P:nucleosome disassembly"/>
    <property type="evidence" value="ECO:0007669"/>
    <property type="project" value="InterPro"/>
</dbReference>
<dbReference type="PANTHER" id="PTHR12040:SF0">
    <property type="entry name" value="HISTONE CHAPERONE ASF1"/>
    <property type="match status" value="1"/>
</dbReference>
<evidence type="ECO:0000256" key="3">
    <source>
        <dbReference type="ARBA" id="ARBA00023015"/>
    </source>
</evidence>
<name>A0AAV5SRD1_9BILA</name>
<keyword evidence="9" id="KW-1185">Reference proteome</keyword>
<dbReference type="Proteomes" id="UP001432027">
    <property type="component" value="Unassembled WGS sequence"/>
</dbReference>
<feature type="non-terminal residue" evidence="8">
    <location>
        <position position="1"/>
    </location>
</feature>
<evidence type="ECO:0000313" key="9">
    <source>
        <dbReference type="Proteomes" id="UP001432027"/>
    </source>
</evidence>
<dbReference type="GO" id="GO:0006334">
    <property type="term" value="P:nucleosome assembly"/>
    <property type="evidence" value="ECO:0007669"/>
    <property type="project" value="InterPro"/>
</dbReference>
<evidence type="ECO:0000256" key="7">
    <source>
        <dbReference type="SAM" id="MobiDB-lite"/>
    </source>
</evidence>
<evidence type="ECO:0000256" key="2">
    <source>
        <dbReference type="ARBA" id="ARBA00006051"/>
    </source>
</evidence>
<dbReference type="InterPro" id="IPR036747">
    <property type="entry name" value="ASF1-like_sf"/>
</dbReference>
<dbReference type="GO" id="GO:0005634">
    <property type="term" value="C:nucleus"/>
    <property type="evidence" value="ECO:0007669"/>
    <property type="project" value="UniProtKB-SubCell"/>
</dbReference>
<protein>
    <submittedName>
        <fullName evidence="8">Uncharacterized protein</fullName>
    </submittedName>
</protein>
<sequence>STRFRIMGSRVNVCSVNMLDNPSSFTDDFKLEITFEAYETLPHDLEWELVYVGSSTDKTCDQKLDSVEVGPTPEGRHKFVFEASAADISRIPSADLLGVTVLLLKVKYHAQEFLNLGWYVKVEYKDPELIENPPSNPIVNKLSRTVLTDDLRITTYPIKWDENQVEEFPPEVENPDEDLIPEDDEEGDVSREERKEEEEEKGKDGKEVEDEIDIEEASDEEMEEGEEKTQPEEEKEKVESREEKDGDSGKTLMEDTSALTANLLSDSTNVK</sequence>
<feature type="compositionally biased region" description="Polar residues" evidence="7">
    <location>
        <begin position="257"/>
        <end position="271"/>
    </location>
</feature>
<evidence type="ECO:0000256" key="6">
    <source>
        <dbReference type="ARBA" id="ARBA00023242"/>
    </source>
</evidence>
<comment type="subcellular location">
    <subcellularLocation>
        <location evidence="1">Nucleus</location>
    </subcellularLocation>
</comment>
<dbReference type="GO" id="GO:0000785">
    <property type="term" value="C:chromatin"/>
    <property type="evidence" value="ECO:0007669"/>
    <property type="project" value="TreeGrafter"/>
</dbReference>
<comment type="similarity">
    <text evidence="2">Belongs to the ASF1 family.</text>
</comment>
<dbReference type="Gene3D" id="2.60.40.1490">
    <property type="entry name" value="Histone chaperone ASF1-like"/>
    <property type="match status" value="1"/>
</dbReference>
<dbReference type="InterPro" id="IPR006818">
    <property type="entry name" value="ASF1-like"/>
</dbReference>
<evidence type="ECO:0000256" key="5">
    <source>
        <dbReference type="ARBA" id="ARBA00023186"/>
    </source>
</evidence>
<dbReference type="GO" id="GO:0006335">
    <property type="term" value="P:DNA replication-dependent chromatin assembly"/>
    <property type="evidence" value="ECO:0007669"/>
    <property type="project" value="TreeGrafter"/>
</dbReference>
<proteinExistence type="inferred from homology"/>
<keyword evidence="6" id="KW-0539">Nucleus</keyword>
<comment type="caution">
    <text evidence="8">The sequence shown here is derived from an EMBL/GenBank/DDBJ whole genome shotgun (WGS) entry which is preliminary data.</text>
</comment>
<dbReference type="AlphaFoldDB" id="A0AAV5SRD1"/>
<feature type="compositionally biased region" description="Acidic residues" evidence="7">
    <location>
        <begin position="207"/>
        <end position="226"/>
    </location>
</feature>
<dbReference type="PIRSF" id="PIRSF037759">
    <property type="entry name" value="Histone_Asf1"/>
    <property type="match status" value="1"/>
</dbReference>
<dbReference type="EMBL" id="BTSX01000002">
    <property type="protein sequence ID" value="GMS84683.1"/>
    <property type="molecule type" value="Genomic_DNA"/>
</dbReference>
<dbReference type="Pfam" id="PF04729">
    <property type="entry name" value="ASF1_hist_chap"/>
    <property type="match status" value="1"/>
</dbReference>
<keyword evidence="4" id="KW-0804">Transcription</keyword>
<evidence type="ECO:0000313" key="8">
    <source>
        <dbReference type="EMBL" id="GMS84683.1"/>
    </source>
</evidence>
<dbReference type="InterPro" id="IPR017282">
    <property type="entry name" value="Hist_deposition_Asf1"/>
</dbReference>
<dbReference type="SUPFAM" id="SSF101546">
    <property type="entry name" value="ASF1-like"/>
    <property type="match status" value="1"/>
</dbReference>
<feature type="compositionally biased region" description="Basic and acidic residues" evidence="7">
    <location>
        <begin position="188"/>
        <end position="206"/>
    </location>
</feature>
<evidence type="ECO:0000256" key="4">
    <source>
        <dbReference type="ARBA" id="ARBA00023163"/>
    </source>
</evidence>
<keyword evidence="5" id="KW-0143">Chaperone</keyword>
<evidence type="ECO:0000256" key="1">
    <source>
        <dbReference type="ARBA" id="ARBA00004123"/>
    </source>
</evidence>
<organism evidence="8 9">
    <name type="scientific">Pristionchus entomophagus</name>
    <dbReference type="NCBI Taxonomy" id="358040"/>
    <lineage>
        <taxon>Eukaryota</taxon>
        <taxon>Metazoa</taxon>
        <taxon>Ecdysozoa</taxon>
        <taxon>Nematoda</taxon>
        <taxon>Chromadorea</taxon>
        <taxon>Rhabditida</taxon>
        <taxon>Rhabditina</taxon>
        <taxon>Diplogasteromorpha</taxon>
        <taxon>Diplogasteroidea</taxon>
        <taxon>Neodiplogasteridae</taxon>
        <taxon>Pristionchus</taxon>
    </lineage>
</organism>
<feature type="region of interest" description="Disordered" evidence="7">
    <location>
        <begin position="162"/>
        <end position="271"/>
    </location>
</feature>